<keyword evidence="7" id="KW-1185">Reference proteome</keyword>
<dbReference type="Proteomes" id="UP000004959">
    <property type="component" value="Chromosome"/>
</dbReference>
<gene>
    <name evidence="6" type="ORF">OKIT_0146</name>
</gene>
<proteinExistence type="predicted"/>
<dbReference type="InterPro" id="IPR013785">
    <property type="entry name" value="Aldolase_TIM"/>
</dbReference>
<comment type="function">
    <text evidence="1">Nitronate monooxygenase that uses molecular oxygen to catalyze the oxidative denitrification of alkyl nitronates. Acts on propionate 3-nitronate (P3N), the presumed physiological substrate. Probably functions in the detoxification of P3N, a metabolic poison produced by plants and fungi as a defense mechanism.</text>
</comment>
<dbReference type="AlphaFoldDB" id="G9WEV0"/>
<evidence type="ECO:0000256" key="4">
    <source>
        <dbReference type="ARBA" id="ARBA00022643"/>
    </source>
</evidence>
<dbReference type="eggNOG" id="COG2070">
    <property type="taxonomic scope" value="Bacteria"/>
</dbReference>
<comment type="caution">
    <text evidence="6">The sequence shown here is derived from an EMBL/GenBank/DDBJ whole genome shotgun (WGS) entry which is preliminary data.</text>
</comment>
<sequence>MELLSPFFKSLGLRYPIFQGGMAWVADGKLAAAVSNAGGMGIIGSGHAPADVVRHEIEVAKSLTKRPFGINVMLLSPHVKEVIEVILAEKDSIALVTTGAGNPSEYLAAFQQAGIRVIPVVPSTGMARIMEREGVDAVIAEGMESGGHIGRMTTMALVPQVVDAVDIPVIAAGGIGDGRGLAASMMLGAQGVQMGTRFLVAEECHIHPLYKEAVLKAKDIDTLVTGQYIGHPARVLKNKMATHYIRNEKGEAQNDNPDYAAVEELGNGSLRRAVQTGDPEQGAYMAGEISGLVNKIQPASEILQEVTDQAAALLGGQEN</sequence>
<name>G9WEV0_9LACO</name>
<keyword evidence="4" id="KW-0288">FMN</keyword>
<dbReference type="RefSeq" id="WP_007744434.1">
    <property type="nucleotide sequence ID" value="NZ_CM001398.1"/>
</dbReference>
<dbReference type="GO" id="GO:0018580">
    <property type="term" value="F:nitronate monooxygenase activity"/>
    <property type="evidence" value="ECO:0007669"/>
    <property type="project" value="InterPro"/>
</dbReference>
<dbReference type="Gene3D" id="3.20.20.70">
    <property type="entry name" value="Aldolase class I"/>
    <property type="match status" value="1"/>
</dbReference>
<dbReference type="PANTHER" id="PTHR32332:SF20">
    <property type="entry name" value="2-NITROPROPANE DIOXYGENASE-LIKE PROTEIN"/>
    <property type="match status" value="1"/>
</dbReference>
<reference evidence="6 7" key="1">
    <citation type="journal article" date="2012" name="PLoS ONE">
        <title>Functional divergence in the genus oenococcus as predicted by genome sequencing of the newly-described species, Oenococcus kitaharae.</title>
        <authorList>
            <person name="Borneman A.R."/>
            <person name="McCarthy J.M."/>
            <person name="Chambers P.J."/>
            <person name="Bartowsky E.J."/>
        </authorList>
    </citation>
    <scope>NUCLEOTIDE SEQUENCE [LARGE SCALE GENOMIC DNA]</scope>
    <source>
        <strain evidence="7">DSM17330</strain>
    </source>
</reference>
<keyword evidence="5" id="KW-0560">Oxidoreductase</keyword>
<dbReference type="PANTHER" id="PTHR32332">
    <property type="entry name" value="2-NITROPROPANE DIOXYGENASE"/>
    <property type="match status" value="1"/>
</dbReference>
<evidence type="ECO:0000256" key="2">
    <source>
        <dbReference type="ARBA" id="ARBA00013457"/>
    </source>
</evidence>
<dbReference type="CDD" id="cd04730">
    <property type="entry name" value="NPD_like"/>
    <property type="match status" value="1"/>
</dbReference>
<dbReference type="OrthoDB" id="9778912at2"/>
<evidence type="ECO:0000256" key="5">
    <source>
        <dbReference type="ARBA" id="ARBA00023002"/>
    </source>
</evidence>
<organism evidence="6 7">
    <name type="scientific">Oenococcus kitaharae DSM 17330</name>
    <dbReference type="NCBI Taxonomy" id="1045004"/>
    <lineage>
        <taxon>Bacteria</taxon>
        <taxon>Bacillati</taxon>
        <taxon>Bacillota</taxon>
        <taxon>Bacilli</taxon>
        <taxon>Lactobacillales</taxon>
        <taxon>Lactobacillaceae</taxon>
        <taxon>Oenococcus</taxon>
    </lineage>
</organism>
<dbReference type="STRING" id="336988.NT96_03930"/>
<protein>
    <recommendedName>
        <fullName evidence="2">Probable nitronate monooxygenase</fullName>
    </recommendedName>
</protein>
<dbReference type="EMBL" id="AFVZ01000001">
    <property type="protein sequence ID" value="EHN58273.1"/>
    <property type="molecule type" value="Genomic_DNA"/>
</dbReference>
<keyword evidence="3" id="KW-0285">Flavoprotein</keyword>
<dbReference type="Pfam" id="PF03060">
    <property type="entry name" value="NMO"/>
    <property type="match status" value="1"/>
</dbReference>
<dbReference type="PATRIC" id="fig|1045004.4.peg.149"/>
<accession>G9WEV0</accession>
<evidence type="ECO:0000313" key="6">
    <source>
        <dbReference type="EMBL" id="EHN58273.1"/>
    </source>
</evidence>
<evidence type="ECO:0000313" key="7">
    <source>
        <dbReference type="Proteomes" id="UP000004959"/>
    </source>
</evidence>
<evidence type="ECO:0000256" key="3">
    <source>
        <dbReference type="ARBA" id="ARBA00022630"/>
    </source>
</evidence>
<evidence type="ECO:0000256" key="1">
    <source>
        <dbReference type="ARBA" id="ARBA00003535"/>
    </source>
</evidence>
<dbReference type="InterPro" id="IPR004136">
    <property type="entry name" value="NMO"/>
</dbReference>
<dbReference type="HOGENOM" id="CLU_038732_1_1_9"/>
<dbReference type="SUPFAM" id="SSF51412">
    <property type="entry name" value="Inosine monophosphate dehydrogenase (IMPDH)"/>
    <property type="match status" value="1"/>
</dbReference>